<organism evidence="1 2">
    <name type="scientific">Eretmocerus hayati</name>
    <dbReference type="NCBI Taxonomy" id="131215"/>
    <lineage>
        <taxon>Eukaryota</taxon>
        <taxon>Metazoa</taxon>
        <taxon>Ecdysozoa</taxon>
        <taxon>Arthropoda</taxon>
        <taxon>Hexapoda</taxon>
        <taxon>Insecta</taxon>
        <taxon>Pterygota</taxon>
        <taxon>Neoptera</taxon>
        <taxon>Endopterygota</taxon>
        <taxon>Hymenoptera</taxon>
        <taxon>Apocrita</taxon>
        <taxon>Proctotrupomorpha</taxon>
        <taxon>Chalcidoidea</taxon>
        <taxon>Aphelinidae</taxon>
        <taxon>Aphelininae</taxon>
        <taxon>Eretmocerus</taxon>
    </lineage>
</organism>
<reference evidence="1" key="1">
    <citation type="submission" date="2023-04" db="EMBL/GenBank/DDBJ databases">
        <title>A chromosome-level genome assembly of the parasitoid wasp Eretmocerus hayati.</title>
        <authorList>
            <person name="Zhong Y."/>
            <person name="Liu S."/>
            <person name="Liu Y."/>
        </authorList>
    </citation>
    <scope>NUCLEOTIDE SEQUENCE</scope>
    <source>
        <strain evidence="1">ZJU_SS_LIU_2023</strain>
    </source>
</reference>
<evidence type="ECO:0000313" key="2">
    <source>
        <dbReference type="Proteomes" id="UP001239111"/>
    </source>
</evidence>
<gene>
    <name evidence="1" type="ORF">QAD02_010469</name>
</gene>
<keyword evidence="2" id="KW-1185">Reference proteome</keyword>
<name>A0ACC2NUY8_9HYME</name>
<proteinExistence type="predicted"/>
<protein>
    <submittedName>
        <fullName evidence="1">Uncharacterized protein</fullName>
    </submittedName>
</protein>
<accession>A0ACC2NUY8</accession>
<sequence length="531" mass="59678">MAFYEPVNVLQHYLSGAYSVIPFSSMVWKYEDARKLLGALENIDHIDGAKHCSESRMYLRQWLIAMNMCIACLTTGLAHGHGAILLQQLKPTAANDTTSLLLERGEMFGKPEIVVDSVDFQSWIVSLMLLFGCPGCWALTAFSKFVGRRKIALFSLALYTISWIMIAFADGPYQVMIGRSLSGFCISLLSGLISAYQGELALPRLRSTLNTFQTTSLYLGIGLTHAVGIWFHWRTTALFCGVVTFIALLMNFLTPESPIWLLNKNRFPEAIRSWTYLRGIRDLDELKSLHVKLARQSSITGTKSNRRNHKGLLSATFLKPLGILLALFAVGQMSGMGAVMYYCIQMMTDIAGPERAYIPTLILDTFRIAASICVPILTRRYCTRHIMLASVFNTSIFLVLLSGCIYFKIWAPWIALIVFFAYEAAVSMGLGGLPWTFCSELFPGSHKEIGISIVINFYYAMFFLFVKTSPYILALLQPWGSFLFFGLMTFASWIVLYLILPNTKNKSLKEIELMFSNGGTVDKQSRNILQR</sequence>
<dbReference type="Proteomes" id="UP001239111">
    <property type="component" value="Chromosome 2"/>
</dbReference>
<dbReference type="EMBL" id="CM056742">
    <property type="protein sequence ID" value="KAJ8674683.1"/>
    <property type="molecule type" value="Genomic_DNA"/>
</dbReference>
<comment type="caution">
    <text evidence="1">The sequence shown here is derived from an EMBL/GenBank/DDBJ whole genome shotgun (WGS) entry which is preliminary data.</text>
</comment>
<evidence type="ECO:0000313" key="1">
    <source>
        <dbReference type="EMBL" id="KAJ8674683.1"/>
    </source>
</evidence>